<dbReference type="EMBL" id="CP097253">
    <property type="protein sequence ID" value="UUR08928.1"/>
    <property type="molecule type" value="Genomic_DNA"/>
</dbReference>
<protein>
    <submittedName>
        <fullName evidence="3">GNAT family N-acetyltransferase</fullName>
        <ecNumber evidence="3">2.3.1.-</ecNumber>
    </submittedName>
</protein>
<dbReference type="Proteomes" id="UP000831921">
    <property type="component" value="Chromosome"/>
</dbReference>
<evidence type="ECO:0000313" key="3">
    <source>
        <dbReference type="EMBL" id="UUR08928.1"/>
    </source>
</evidence>
<gene>
    <name evidence="3" type="ORF">M1K48_04680</name>
</gene>
<dbReference type="InterPro" id="IPR016181">
    <property type="entry name" value="Acyl_CoA_acyltransferase"/>
</dbReference>
<dbReference type="Gene3D" id="3.40.630.30">
    <property type="match status" value="1"/>
</dbReference>
<proteinExistence type="predicted"/>
<reference evidence="3 4" key="1">
    <citation type="submission" date="2022-05" db="EMBL/GenBank/DDBJ databases">
        <title>S8-45 Sphingomonas ultraviolaceadurans.</title>
        <authorList>
            <person name="Liu Y."/>
        </authorList>
    </citation>
    <scope>NUCLEOTIDE SEQUENCE [LARGE SCALE GENOMIC DNA]</scope>
    <source>
        <strain evidence="3 4">S8-45</strain>
    </source>
</reference>
<feature type="domain" description="N-acetyltransferase" evidence="2">
    <location>
        <begin position="107"/>
        <end position="260"/>
    </location>
</feature>
<dbReference type="InterPro" id="IPR000182">
    <property type="entry name" value="GNAT_dom"/>
</dbReference>
<feature type="compositionally biased region" description="Basic and acidic residues" evidence="1">
    <location>
        <begin position="8"/>
        <end position="22"/>
    </location>
</feature>
<dbReference type="GO" id="GO:0016746">
    <property type="term" value="F:acyltransferase activity"/>
    <property type="evidence" value="ECO:0007669"/>
    <property type="project" value="UniProtKB-KW"/>
</dbReference>
<name>A0ABY5N0U4_9SPHN</name>
<dbReference type="Pfam" id="PF00583">
    <property type="entry name" value="Acetyltransf_1"/>
    <property type="match status" value="1"/>
</dbReference>
<dbReference type="SUPFAM" id="SSF55729">
    <property type="entry name" value="Acyl-CoA N-acyltransferases (Nat)"/>
    <property type="match status" value="1"/>
</dbReference>
<dbReference type="PROSITE" id="PS51186">
    <property type="entry name" value="GNAT"/>
    <property type="match status" value="1"/>
</dbReference>
<keyword evidence="3" id="KW-0012">Acyltransferase</keyword>
<accession>A0ABY5N0U4</accession>
<evidence type="ECO:0000256" key="1">
    <source>
        <dbReference type="SAM" id="MobiDB-lite"/>
    </source>
</evidence>
<evidence type="ECO:0000259" key="2">
    <source>
        <dbReference type="PROSITE" id="PS51186"/>
    </source>
</evidence>
<dbReference type="RefSeq" id="WP_249504698.1">
    <property type="nucleotide sequence ID" value="NZ_CP097253.1"/>
</dbReference>
<feature type="region of interest" description="Disordered" evidence="1">
    <location>
        <begin position="1"/>
        <end position="22"/>
    </location>
</feature>
<keyword evidence="3" id="KW-0808">Transferase</keyword>
<organism evidence="3 4">
    <name type="scientific">Sphingomonas glaciei</name>
    <dbReference type="NCBI Taxonomy" id="2938948"/>
    <lineage>
        <taxon>Bacteria</taxon>
        <taxon>Pseudomonadati</taxon>
        <taxon>Pseudomonadota</taxon>
        <taxon>Alphaproteobacteria</taxon>
        <taxon>Sphingomonadales</taxon>
        <taxon>Sphingomonadaceae</taxon>
        <taxon>Sphingomonas</taxon>
    </lineage>
</organism>
<keyword evidence="4" id="KW-1185">Reference proteome</keyword>
<dbReference type="EC" id="2.3.1.-" evidence="3"/>
<sequence length="260" mass="28180">MSETEDGGEGRAPEGDGWRPSELESRRFGVTFGILETGRGRTQWRNAVASADRSGVQVLSARIDAGEIAQVQELEGLGFRLVDTLVYHRLSLPSPAASPNGADGEAAEVRFLDQQDAEACSSIARVAFDKYLGRYHADPRLSDVAATDAYADWAGRLLSEPSEGRLALGAVEAGRLTGFIIGGRSEPGTSEIILNAVEPAQQGRGTYRRLLEAYVTHASILGADRVITSTQLRNMRVQGIWADAGFRLFHSILTLHRWAD</sequence>
<evidence type="ECO:0000313" key="4">
    <source>
        <dbReference type="Proteomes" id="UP000831921"/>
    </source>
</evidence>
<dbReference type="CDD" id="cd04301">
    <property type="entry name" value="NAT_SF"/>
    <property type="match status" value="1"/>
</dbReference>